<gene>
    <name evidence="16" type="ORF">LCGC14_0020600</name>
</gene>
<evidence type="ECO:0000256" key="12">
    <source>
        <dbReference type="ARBA" id="ARBA00023306"/>
    </source>
</evidence>
<feature type="domain" description="FtsK" evidence="15">
    <location>
        <begin position="413"/>
        <end position="629"/>
    </location>
</feature>
<dbReference type="Pfam" id="PF09397">
    <property type="entry name" value="FtsK_gamma"/>
    <property type="match status" value="1"/>
</dbReference>
<evidence type="ECO:0000259" key="15">
    <source>
        <dbReference type="PROSITE" id="PS50901"/>
    </source>
</evidence>
<dbReference type="InterPro" id="IPR002543">
    <property type="entry name" value="FtsK_dom"/>
</dbReference>
<dbReference type="AlphaFoldDB" id="A0A0F9W2M4"/>
<dbReference type="PROSITE" id="PS50901">
    <property type="entry name" value="FTSK"/>
    <property type="match status" value="1"/>
</dbReference>
<feature type="transmembrane region" description="Helical" evidence="14">
    <location>
        <begin position="157"/>
        <end position="182"/>
    </location>
</feature>
<feature type="region of interest" description="Disordered" evidence="13">
    <location>
        <begin position="243"/>
        <end position="267"/>
    </location>
</feature>
<keyword evidence="6" id="KW-0547">Nucleotide-binding</keyword>
<evidence type="ECO:0000313" key="16">
    <source>
        <dbReference type="EMBL" id="KKO10580.1"/>
    </source>
</evidence>
<dbReference type="Gene3D" id="1.10.10.10">
    <property type="entry name" value="Winged helix-like DNA-binding domain superfamily/Winged helix DNA-binding domain"/>
    <property type="match status" value="1"/>
</dbReference>
<comment type="similarity">
    <text evidence="2">Belongs to the FtsK/SpoIIIE/SftA family.</text>
</comment>
<evidence type="ECO:0000256" key="3">
    <source>
        <dbReference type="ARBA" id="ARBA00022475"/>
    </source>
</evidence>
<evidence type="ECO:0000256" key="2">
    <source>
        <dbReference type="ARBA" id="ARBA00006474"/>
    </source>
</evidence>
<dbReference type="InterPro" id="IPR027417">
    <property type="entry name" value="P-loop_NTPase"/>
</dbReference>
<evidence type="ECO:0000256" key="4">
    <source>
        <dbReference type="ARBA" id="ARBA00022618"/>
    </source>
</evidence>
<dbReference type="GO" id="GO:0005886">
    <property type="term" value="C:plasma membrane"/>
    <property type="evidence" value="ECO:0007669"/>
    <property type="project" value="UniProtKB-SubCell"/>
</dbReference>
<dbReference type="Pfam" id="PF13491">
    <property type="entry name" value="FtsK_4TM"/>
    <property type="match status" value="1"/>
</dbReference>
<dbReference type="InterPro" id="IPR036388">
    <property type="entry name" value="WH-like_DNA-bd_sf"/>
</dbReference>
<dbReference type="GO" id="GO:0005524">
    <property type="term" value="F:ATP binding"/>
    <property type="evidence" value="ECO:0007669"/>
    <property type="project" value="UniProtKB-KW"/>
</dbReference>
<dbReference type="SUPFAM" id="SSF46785">
    <property type="entry name" value="Winged helix' DNA-binding domain"/>
    <property type="match status" value="1"/>
</dbReference>
<dbReference type="FunFam" id="3.40.50.300:FF:000209">
    <property type="entry name" value="Cell division protein FtsK"/>
    <property type="match status" value="1"/>
</dbReference>
<keyword evidence="3" id="KW-1003">Cell membrane</keyword>
<dbReference type="InterPro" id="IPR041027">
    <property type="entry name" value="FtsK_alpha"/>
</dbReference>
<feature type="transmembrane region" description="Helical" evidence="14">
    <location>
        <begin position="26"/>
        <end position="45"/>
    </location>
</feature>
<dbReference type="SUPFAM" id="SSF52540">
    <property type="entry name" value="P-loop containing nucleoside triphosphate hydrolases"/>
    <property type="match status" value="1"/>
</dbReference>
<keyword evidence="11 14" id="KW-0472">Membrane</keyword>
<comment type="caution">
    <text evidence="16">The sequence shown here is derived from an EMBL/GenBank/DDBJ whole genome shotgun (WGS) entry which is preliminary data.</text>
</comment>
<evidence type="ECO:0000256" key="1">
    <source>
        <dbReference type="ARBA" id="ARBA00004651"/>
    </source>
</evidence>
<dbReference type="GO" id="GO:0051301">
    <property type="term" value="P:cell division"/>
    <property type="evidence" value="ECO:0007669"/>
    <property type="project" value="UniProtKB-KW"/>
</dbReference>
<dbReference type="InterPro" id="IPR018541">
    <property type="entry name" value="Ftsk_gamma"/>
</dbReference>
<accession>A0A0F9W2M4</accession>
<keyword evidence="12" id="KW-0131">Cell cycle</keyword>
<keyword evidence="9 14" id="KW-1133">Transmembrane helix</keyword>
<dbReference type="InterPro" id="IPR036390">
    <property type="entry name" value="WH_DNA-bd_sf"/>
</dbReference>
<keyword evidence="4" id="KW-0132">Cell division</keyword>
<feature type="transmembrane region" description="Helical" evidence="14">
    <location>
        <begin position="75"/>
        <end position="96"/>
    </location>
</feature>
<dbReference type="EMBL" id="LAZR01000004">
    <property type="protein sequence ID" value="KKO10580.1"/>
    <property type="molecule type" value="Genomic_DNA"/>
</dbReference>
<dbReference type="CDD" id="cd01127">
    <property type="entry name" value="TrwB_TraG_TraD_VirD4"/>
    <property type="match status" value="1"/>
</dbReference>
<dbReference type="Gene3D" id="3.30.980.40">
    <property type="match status" value="1"/>
</dbReference>
<keyword evidence="5 14" id="KW-0812">Transmembrane</keyword>
<dbReference type="Gene3D" id="3.40.50.300">
    <property type="entry name" value="P-loop containing nucleotide triphosphate hydrolases"/>
    <property type="match status" value="1"/>
</dbReference>
<dbReference type="GO" id="GO:0003677">
    <property type="term" value="F:DNA binding"/>
    <property type="evidence" value="ECO:0007669"/>
    <property type="project" value="UniProtKB-KW"/>
</dbReference>
<evidence type="ECO:0000256" key="9">
    <source>
        <dbReference type="ARBA" id="ARBA00022989"/>
    </source>
</evidence>
<keyword evidence="8" id="KW-0067">ATP-binding</keyword>
<keyword evidence="10" id="KW-0238">DNA-binding</keyword>
<evidence type="ECO:0000256" key="13">
    <source>
        <dbReference type="SAM" id="MobiDB-lite"/>
    </source>
</evidence>
<evidence type="ECO:0000256" key="14">
    <source>
        <dbReference type="SAM" id="Phobius"/>
    </source>
</evidence>
<dbReference type="PANTHER" id="PTHR22683:SF41">
    <property type="entry name" value="DNA TRANSLOCASE FTSK"/>
    <property type="match status" value="1"/>
</dbReference>
<sequence length="775" mass="84324">MKNASKQKAVTDDRLRSLSQRIMREGALISAFLLGVVLLVALLSYSPQDPGFTTTGSGDPVENAIGNMGAWLADVLLHMFGYFAYIFPLALGFKVFTLFRDSARDREFSWMVVSLKAMGIVLLVIGACTLATLHFSIPEDSTWPAGGLIGSAMADASVPVLAVFGSTLVYLSIFLFGLTVTFEISWLKVVDRIGYLTMNGATLATEALRAWQEKRAEDTKVRQGVEKRKKALDVRIEKDKKRTPPRIEPVISTPPQRSQRVEKERQTKLFTDSAPGDLPAVSLLDEHKNPGNKGYSTESLEAMSKLLELKLQDFGIEIEVTAVNPGPVITRFEVQPAPGIKASRITGLGRDLARSLAVVSVRVVEVIPGKTVIGIEIPNEHREMIMLSQVLASPEFDKAQSALSMALGHDIVGKPVIVDLAKMPHLLVAGTTGSGKSVGINAMILSLLYKSTPEHVRMIMIDPKMLELSVYDGIPHLLTPVVTDMKDAANALRWSVAEMERRYKLMSALGVRNLAGYNKKVQDAIKAGEPIIDPIWRPDPMALQDDQEAPPLEELPNIVVVVDELADMMMVVGKKVEELIARIAQKARAAGIHLILATQRPSVDVLTGLIKANIPTRLSFMVQSKVDSRTILGEGGAEQLLGNGDMLFLPPGGGIAKRVHGAFVSDEEVHRVVADWKSRGEPVYIEEITQGVEERDMNMGGGGSSDGAEEDDALYDEAVAFVCESRKASISAVQRKLRIGYNRAARMIEAMEAAGVVTEMGTNGSREVLAPPPPR</sequence>
<evidence type="ECO:0000256" key="6">
    <source>
        <dbReference type="ARBA" id="ARBA00022741"/>
    </source>
</evidence>
<dbReference type="InterPro" id="IPR050206">
    <property type="entry name" value="FtsK/SpoIIIE/SftA"/>
</dbReference>
<proteinExistence type="inferred from homology"/>
<evidence type="ECO:0000256" key="7">
    <source>
        <dbReference type="ARBA" id="ARBA00022829"/>
    </source>
</evidence>
<dbReference type="GO" id="GO:0007059">
    <property type="term" value="P:chromosome segregation"/>
    <property type="evidence" value="ECO:0007669"/>
    <property type="project" value="UniProtKB-KW"/>
</dbReference>
<evidence type="ECO:0000256" key="11">
    <source>
        <dbReference type="ARBA" id="ARBA00023136"/>
    </source>
</evidence>
<evidence type="ECO:0000256" key="5">
    <source>
        <dbReference type="ARBA" id="ARBA00022692"/>
    </source>
</evidence>
<dbReference type="Pfam" id="PF17854">
    <property type="entry name" value="FtsK_alpha"/>
    <property type="match status" value="1"/>
</dbReference>
<comment type="subcellular location">
    <subcellularLocation>
        <location evidence="1">Cell membrane</location>
        <topology evidence="1">Multi-pass membrane protein</topology>
    </subcellularLocation>
</comment>
<keyword evidence="7" id="KW-0159">Chromosome partition</keyword>
<feature type="transmembrane region" description="Helical" evidence="14">
    <location>
        <begin position="117"/>
        <end position="137"/>
    </location>
</feature>
<dbReference type="Pfam" id="PF01580">
    <property type="entry name" value="FtsK_SpoIIIE"/>
    <property type="match status" value="1"/>
</dbReference>
<reference evidence="16" key="1">
    <citation type="journal article" date="2015" name="Nature">
        <title>Complex archaea that bridge the gap between prokaryotes and eukaryotes.</title>
        <authorList>
            <person name="Spang A."/>
            <person name="Saw J.H."/>
            <person name="Jorgensen S.L."/>
            <person name="Zaremba-Niedzwiedzka K."/>
            <person name="Martijn J."/>
            <person name="Lind A.E."/>
            <person name="van Eijk R."/>
            <person name="Schleper C."/>
            <person name="Guy L."/>
            <person name="Ettema T.J."/>
        </authorList>
    </citation>
    <scope>NUCLEOTIDE SEQUENCE</scope>
</reference>
<name>A0A0F9W2M4_9ZZZZ</name>
<protein>
    <recommendedName>
        <fullName evidence="15">FtsK domain-containing protein</fullName>
    </recommendedName>
</protein>
<evidence type="ECO:0000256" key="10">
    <source>
        <dbReference type="ARBA" id="ARBA00023125"/>
    </source>
</evidence>
<dbReference type="PANTHER" id="PTHR22683">
    <property type="entry name" value="SPORULATION PROTEIN RELATED"/>
    <property type="match status" value="1"/>
</dbReference>
<organism evidence="16">
    <name type="scientific">marine sediment metagenome</name>
    <dbReference type="NCBI Taxonomy" id="412755"/>
    <lineage>
        <taxon>unclassified sequences</taxon>
        <taxon>metagenomes</taxon>
        <taxon>ecological metagenomes</taxon>
    </lineage>
</organism>
<evidence type="ECO:0000256" key="8">
    <source>
        <dbReference type="ARBA" id="ARBA00022840"/>
    </source>
</evidence>
<dbReference type="SMART" id="SM00843">
    <property type="entry name" value="Ftsk_gamma"/>
    <property type="match status" value="1"/>
</dbReference>
<dbReference type="InterPro" id="IPR025199">
    <property type="entry name" value="FtsK_4TM"/>
</dbReference>